<feature type="domain" description="F-box associated beta-propeller type 3" evidence="1">
    <location>
        <begin position="4"/>
        <end position="206"/>
    </location>
</feature>
<dbReference type="InterPro" id="IPR017451">
    <property type="entry name" value="F-box-assoc_interact_dom"/>
</dbReference>
<reference evidence="2" key="2">
    <citation type="journal article" date="2015" name="Data Brief">
        <title>Shoot transcriptome of the giant reed, Arundo donax.</title>
        <authorList>
            <person name="Barrero R.A."/>
            <person name="Guerrero F.D."/>
            <person name="Moolhuijzen P."/>
            <person name="Goolsby J.A."/>
            <person name="Tidwell J."/>
            <person name="Bellgard S.E."/>
            <person name="Bellgard M.I."/>
        </authorList>
    </citation>
    <scope>NUCLEOTIDE SEQUENCE</scope>
    <source>
        <tissue evidence="2">Shoot tissue taken approximately 20 cm above the soil surface</tissue>
    </source>
</reference>
<evidence type="ECO:0000313" key="2">
    <source>
        <dbReference type="EMBL" id="JAD49940.1"/>
    </source>
</evidence>
<dbReference type="EMBL" id="GBRH01247955">
    <property type="protein sequence ID" value="JAD49940.1"/>
    <property type="molecule type" value="Transcribed_RNA"/>
</dbReference>
<dbReference type="PANTHER" id="PTHR47993:SF149">
    <property type="entry name" value="F-BOX DOMAIN CONTAINING PROTEIN, EXPRESSED"/>
    <property type="match status" value="1"/>
</dbReference>
<reference evidence="2" key="1">
    <citation type="submission" date="2014-09" db="EMBL/GenBank/DDBJ databases">
        <authorList>
            <person name="Magalhaes I.L.F."/>
            <person name="Oliveira U."/>
            <person name="Santos F.R."/>
            <person name="Vidigal T.H.D.A."/>
            <person name="Brescovit A.D."/>
            <person name="Santos A.J."/>
        </authorList>
    </citation>
    <scope>NUCLEOTIDE SEQUENCE</scope>
    <source>
        <tissue evidence="2">Shoot tissue taken approximately 20 cm above the soil surface</tissue>
    </source>
</reference>
<dbReference type="Pfam" id="PF08268">
    <property type="entry name" value="FBA_3"/>
    <property type="match status" value="1"/>
</dbReference>
<sequence length="268" mass="30663">MSHSNCLYLCNPTTRHWVSVFPPALQHDTVAGLYVHGPSSEYRVLYYRDIGLGPITFYITTVGSGKERCIWPHSSSASVRKLLAGGSEDTNFKEPFLFHGNLYWLLHLPNPSDILVFDTLHEVFRWLRAPVIVRSLVSSLLEIDGKLALSYSHLGASTVDLWLLQDCEQVVWVHKHRIELPVMEISRFEEEEECWYSHILSREGDVLVDGFDWQLHYDIRGNLLEKFQCNGRLLNVTAKILRESLLPRALFQAPGNTSTPGPPFFWGL</sequence>
<accession>A0A0A9ALV9</accession>
<dbReference type="AlphaFoldDB" id="A0A0A9ALV9"/>
<organism evidence="2">
    <name type="scientific">Arundo donax</name>
    <name type="common">Giant reed</name>
    <name type="synonym">Donax arundinaceus</name>
    <dbReference type="NCBI Taxonomy" id="35708"/>
    <lineage>
        <taxon>Eukaryota</taxon>
        <taxon>Viridiplantae</taxon>
        <taxon>Streptophyta</taxon>
        <taxon>Embryophyta</taxon>
        <taxon>Tracheophyta</taxon>
        <taxon>Spermatophyta</taxon>
        <taxon>Magnoliopsida</taxon>
        <taxon>Liliopsida</taxon>
        <taxon>Poales</taxon>
        <taxon>Poaceae</taxon>
        <taxon>PACMAD clade</taxon>
        <taxon>Arundinoideae</taxon>
        <taxon>Arundineae</taxon>
        <taxon>Arundo</taxon>
    </lineage>
</organism>
<protein>
    <recommendedName>
        <fullName evidence="1">F-box associated beta-propeller type 3 domain-containing protein</fullName>
    </recommendedName>
</protein>
<evidence type="ECO:0000259" key="1">
    <source>
        <dbReference type="Pfam" id="PF08268"/>
    </source>
</evidence>
<proteinExistence type="predicted"/>
<dbReference type="NCBIfam" id="TIGR01640">
    <property type="entry name" value="F_box_assoc_1"/>
    <property type="match status" value="1"/>
</dbReference>
<name>A0A0A9ALV9_ARUDO</name>
<dbReference type="InterPro" id="IPR013187">
    <property type="entry name" value="F-box-assoc_dom_typ3"/>
</dbReference>
<dbReference type="InterPro" id="IPR050233">
    <property type="entry name" value="A_thaliana_F-box"/>
</dbReference>
<dbReference type="PANTHER" id="PTHR47993">
    <property type="entry name" value="OS09G0372900 PROTEIN-RELATED"/>
    <property type="match status" value="1"/>
</dbReference>